<evidence type="ECO:0000256" key="4">
    <source>
        <dbReference type="SAM" id="MobiDB-lite"/>
    </source>
</evidence>
<dbReference type="AlphaFoldDB" id="A0AAD5XWW2"/>
<dbReference type="InterPro" id="IPR050493">
    <property type="entry name" value="FAD-dep_Monooxygenase_BioMet"/>
</dbReference>
<comment type="similarity">
    <text evidence="1">Belongs to the paxM FAD-dependent monooxygenase family.</text>
</comment>
<dbReference type="InterPro" id="IPR036188">
    <property type="entry name" value="FAD/NAD-bd_sf"/>
</dbReference>
<proteinExistence type="inferred from homology"/>
<evidence type="ECO:0000256" key="2">
    <source>
        <dbReference type="ARBA" id="ARBA00023002"/>
    </source>
</evidence>
<dbReference type="PRINTS" id="PR00420">
    <property type="entry name" value="RNGMNOXGNASE"/>
</dbReference>
<feature type="compositionally biased region" description="Basic and acidic residues" evidence="4">
    <location>
        <begin position="43"/>
        <end position="56"/>
    </location>
</feature>
<evidence type="ECO:0000313" key="5">
    <source>
        <dbReference type="EMBL" id="KAJ3214929.1"/>
    </source>
</evidence>
<evidence type="ECO:0000256" key="1">
    <source>
        <dbReference type="ARBA" id="ARBA00007992"/>
    </source>
</evidence>
<sequence>MTETFEEETLNALHLKNEVFSDENIIKNNFHQSEADMNENNDVDPHNHSNGEEVRLSDSLTEQQKKTFVENTEHKSSNSSKVTVEEAEKGPQRKILIIGGGVAGLTLALAIKRVAQKTGLNLIPVIYESQTTYSEVGTHFILWRWAVETLLEMGMGKLLGKVSWPILNFKSLDADTKETVVQWPPDSVTHENIDSFHHNDPLEDSLPPMLGTRKSDLLRLLMLGLAGCRDSDLVDDADFHSSGANNSDIAPEPVEGVEGDLARDNWFGKEKWRKLLPELKLGYEFDFYSISPTTGAVTATFFNGLSETGDMIIGADGVNSRVKEYLFDGKVAPQHAGAAVFSGICRIHVPPVDTQTELEDGRLIEDMTREDIYSFCPEGSAISIIGRGLAFGATNIGNGMLGWHLVASQSEPSQHIEKVLMAKRKQQVSEALKSNPRMSIIMNTPPLNNRWKIPNSDDESEENNSTPQSTPPRSLSHQASPISSIDFLQPVTSTQLTGAEIRTLALRLSQTLPIPHPGHAIMARTASEFCSVEDVMDVADDQPASYTNPNLHPGRIIIIGDSAHAVACNAHGSVGAGLAITDAGLLAKLIGKHLNKFSTKNDSQSFQKIGKEFDDYRVEICNAAVKEARSEGGWGRTENAWVRSLLRITNKYAPNWSKVSYETMLTRGRISNNEELPSLSPILKK</sequence>
<dbReference type="Proteomes" id="UP001211065">
    <property type="component" value="Unassembled WGS sequence"/>
</dbReference>
<dbReference type="Gene3D" id="3.50.50.60">
    <property type="entry name" value="FAD/NAD(P)-binding domain"/>
    <property type="match status" value="3"/>
</dbReference>
<dbReference type="PANTHER" id="PTHR13789">
    <property type="entry name" value="MONOOXYGENASE"/>
    <property type="match status" value="1"/>
</dbReference>
<keyword evidence="6" id="KW-1185">Reference proteome</keyword>
<comment type="caution">
    <text evidence="5">The sequence shown here is derived from an EMBL/GenBank/DDBJ whole genome shotgun (WGS) entry which is preliminary data.</text>
</comment>
<keyword evidence="3" id="KW-0503">Monooxygenase</keyword>
<feature type="region of interest" description="Disordered" evidence="4">
    <location>
        <begin position="35"/>
        <end position="61"/>
    </location>
</feature>
<feature type="compositionally biased region" description="Basic and acidic residues" evidence="4">
    <location>
        <begin position="67"/>
        <end position="76"/>
    </location>
</feature>
<dbReference type="PANTHER" id="PTHR13789:SF309">
    <property type="entry name" value="PUTATIVE (AFU_ORTHOLOGUE AFUA_6G14510)-RELATED"/>
    <property type="match status" value="1"/>
</dbReference>
<gene>
    <name evidence="5" type="ORF">HK099_006609</name>
</gene>
<reference evidence="5" key="1">
    <citation type="submission" date="2020-05" db="EMBL/GenBank/DDBJ databases">
        <title>Phylogenomic resolution of chytrid fungi.</title>
        <authorList>
            <person name="Stajich J.E."/>
            <person name="Amses K."/>
            <person name="Simmons R."/>
            <person name="Seto K."/>
            <person name="Myers J."/>
            <person name="Bonds A."/>
            <person name="Quandt C.A."/>
            <person name="Barry K."/>
            <person name="Liu P."/>
            <person name="Grigoriev I."/>
            <person name="Longcore J.E."/>
            <person name="James T.Y."/>
        </authorList>
    </citation>
    <scope>NUCLEOTIDE SEQUENCE</scope>
    <source>
        <strain evidence="5">JEL0476</strain>
    </source>
</reference>
<protein>
    <recommendedName>
        <fullName evidence="7">FAD-binding domain-containing protein</fullName>
    </recommendedName>
</protein>
<evidence type="ECO:0000256" key="3">
    <source>
        <dbReference type="ARBA" id="ARBA00023033"/>
    </source>
</evidence>
<evidence type="ECO:0008006" key="7">
    <source>
        <dbReference type="Google" id="ProtNLM"/>
    </source>
</evidence>
<dbReference type="EMBL" id="JADGJW010000581">
    <property type="protein sequence ID" value="KAJ3214929.1"/>
    <property type="molecule type" value="Genomic_DNA"/>
</dbReference>
<dbReference type="GO" id="GO:0004497">
    <property type="term" value="F:monooxygenase activity"/>
    <property type="evidence" value="ECO:0007669"/>
    <property type="project" value="UniProtKB-KW"/>
</dbReference>
<name>A0AAD5XWW2_9FUNG</name>
<dbReference type="SUPFAM" id="SSF51905">
    <property type="entry name" value="FAD/NAD(P)-binding domain"/>
    <property type="match status" value="1"/>
</dbReference>
<dbReference type="Gene3D" id="3.30.9.30">
    <property type="match status" value="1"/>
</dbReference>
<keyword evidence="2" id="KW-0560">Oxidoreductase</keyword>
<feature type="compositionally biased region" description="Polar residues" evidence="4">
    <location>
        <begin position="463"/>
        <end position="479"/>
    </location>
</feature>
<feature type="region of interest" description="Disordered" evidence="4">
    <location>
        <begin position="67"/>
        <end position="86"/>
    </location>
</feature>
<feature type="region of interest" description="Disordered" evidence="4">
    <location>
        <begin position="439"/>
        <end position="479"/>
    </location>
</feature>
<evidence type="ECO:0000313" key="6">
    <source>
        <dbReference type="Proteomes" id="UP001211065"/>
    </source>
</evidence>
<accession>A0AAD5XWW2</accession>
<organism evidence="5 6">
    <name type="scientific">Clydaea vesicula</name>
    <dbReference type="NCBI Taxonomy" id="447962"/>
    <lineage>
        <taxon>Eukaryota</taxon>
        <taxon>Fungi</taxon>
        <taxon>Fungi incertae sedis</taxon>
        <taxon>Chytridiomycota</taxon>
        <taxon>Chytridiomycota incertae sedis</taxon>
        <taxon>Chytridiomycetes</taxon>
        <taxon>Lobulomycetales</taxon>
        <taxon>Lobulomycetaceae</taxon>
        <taxon>Clydaea</taxon>
    </lineage>
</organism>